<accession>A0ABQ4XRU4</accession>
<dbReference type="Gene3D" id="4.10.60.10">
    <property type="entry name" value="Zinc finger, CCHC-type"/>
    <property type="match status" value="1"/>
</dbReference>
<protein>
    <submittedName>
        <fullName evidence="3">Reverse transcriptase domain-containing protein</fullName>
    </submittedName>
</protein>
<keyword evidence="1" id="KW-0862">Zinc</keyword>
<name>A0ABQ4XRU4_9ASTR</name>
<dbReference type="Proteomes" id="UP001151760">
    <property type="component" value="Unassembled WGS sequence"/>
</dbReference>
<reference evidence="3" key="1">
    <citation type="journal article" date="2022" name="Int. J. Mol. Sci.">
        <title>Draft Genome of Tanacetum Coccineum: Genomic Comparison of Closely Related Tanacetum-Family Plants.</title>
        <authorList>
            <person name="Yamashiro T."/>
            <person name="Shiraishi A."/>
            <person name="Nakayama K."/>
            <person name="Satake H."/>
        </authorList>
    </citation>
    <scope>NUCLEOTIDE SEQUENCE</scope>
</reference>
<organism evidence="3 4">
    <name type="scientific">Tanacetum coccineum</name>
    <dbReference type="NCBI Taxonomy" id="301880"/>
    <lineage>
        <taxon>Eukaryota</taxon>
        <taxon>Viridiplantae</taxon>
        <taxon>Streptophyta</taxon>
        <taxon>Embryophyta</taxon>
        <taxon>Tracheophyta</taxon>
        <taxon>Spermatophyta</taxon>
        <taxon>Magnoliopsida</taxon>
        <taxon>eudicotyledons</taxon>
        <taxon>Gunneridae</taxon>
        <taxon>Pentapetalae</taxon>
        <taxon>asterids</taxon>
        <taxon>campanulids</taxon>
        <taxon>Asterales</taxon>
        <taxon>Asteraceae</taxon>
        <taxon>Asteroideae</taxon>
        <taxon>Anthemideae</taxon>
        <taxon>Anthemidinae</taxon>
        <taxon>Tanacetum</taxon>
    </lineage>
</organism>
<dbReference type="PROSITE" id="PS50158">
    <property type="entry name" value="ZF_CCHC"/>
    <property type="match status" value="1"/>
</dbReference>
<evidence type="ECO:0000259" key="2">
    <source>
        <dbReference type="PROSITE" id="PS50158"/>
    </source>
</evidence>
<dbReference type="PANTHER" id="PTHR15503">
    <property type="entry name" value="LDOC1 RELATED"/>
    <property type="match status" value="1"/>
</dbReference>
<dbReference type="Gene3D" id="2.40.70.10">
    <property type="entry name" value="Acid Proteases"/>
    <property type="match status" value="1"/>
</dbReference>
<dbReference type="InterPro" id="IPR036875">
    <property type="entry name" value="Znf_CCHC_sf"/>
</dbReference>
<dbReference type="EMBL" id="BQNB010009765">
    <property type="protein sequence ID" value="GJS68087.1"/>
    <property type="molecule type" value="Genomic_DNA"/>
</dbReference>
<dbReference type="SUPFAM" id="SSF57756">
    <property type="entry name" value="Retrovirus zinc finger-like domains"/>
    <property type="match status" value="1"/>
</dbReference>
<keyword evidence="4" id="KW-1185">Reference proteome</keyword>
<dbReference type="PANTHER" id="PTHR15503:SF45">
    <property type="entry name" value="RNA-DIRECTED DNA POLYMERASE HOMOLOG"/>
    <property type="match status" value="1"/>
</dbReference>
<evidence type="ECO:0000313" key="4">
    <source>
        <dbReference type="Proteomes" id="UP001151760"/>
    </source>
</evidence>
<keyword evidence="3" id="KW-0548">Nucleotidyltransferase</keyword>
<dbReference type="CDD" id="cd00303">
    <property type="entry name" value="retropepsin_like"/>
    <property type="match status" value="1"/>
</dbReference>
<comment type="caution">
    <text evidence="3">The sequence shown here is derived from an EMBL/GenBank/DDBJ whole genome shotgun (WGS) entry which is preliminary data.</text>
</comment>
<evidence type="ECO:0000256" key="1">
    <source>
        <dbReference type="PROSITE-ProRule" id="PRU00047"/>
    </source>
</evidence>
<keyword evidence="1" id="KW-0479">Metal-binding</keyword>
<keyword evidence="3" id="KW-0808">Transferase</keyword>
<sequence>MRDSVLLSVGVITCFECGAQGYYRKDCPKVKNQNRGNKARVPEARGKAYVLGGGDANPGSNTITGTFLLNDHHAYMLFDSGADRSFVSSTFSALLDITPSALDVSYAVELADERTSETNTVLRGCTLGLLGYPFNTDMMPIELGSFDVIIGMDWLAKNHAVIVCDEKIVRIPYGNEILIVQRDKSDKEKKSTLSIISCEKAQKYMEKGCQPSNL</sequence>
<dbReference type="InterPro" id="IPR021109">
    <property type="entry name" value="Peptidase_aspartic_dom_sf"/>
</dbReference>
<dbReference type="InterPro" id="IPR032567">
    <property type="entry name" value="RTL1-rel"/>
</dbReference>
<dbReference type="Pfam" id="PF08284">
    <property type="entry name" value="RVP_2"/>
    <property type="match status" value="1"/>
</dbReference>
<gene>
    <name evidence="3" type="ORF">Tco_0682652</name>
</gene>
<evidence type="ECO:0000313" key="3">
    <source>
        <dbReference type="EMBL" id="GJS68087.1"/>
    </source>
</evidence>
<dbReference type="InterPro" id="IPR001878">
    <property type="entry name" value="Znf_CCHC"/>
</dbReference>
<proteinExistence type="predicted"/>
<feature type="domain" description="CCHC-type" evidence="2">
    <location>
        <begin position="14"/>
        <end position="29"/>
    </location>
</feature>
<keyword evidence="3" id="KW-0695">RNA-directed DNA polymerase</keyword>
<dbReference type="GO" id="GO:0003964">
    <property type="term" value="F:RNA-directed DNA polymerase activity"/>
    <property type="evidence" value="ECO:0007669"/>
    <property type="project" value="UniProtKB-KW"/>
</dbReference>
<keyword evidence="1" id="KW-0863">Zinc-finger</keyword>
<dbReference type="SUPFAM" id="SSF50630">
    <property type="entry name" value="Acid proteases"/>
    <property type="match status" value="1"/>
</dbReference>
<reference evidence="3" key="2">
    <citation type="submission" date="2022-01" db="EMBL/GenBank/DDBJ databases">
        <authorList>
            <person name="Yamashiro T."/>
            <person name="Shiraishi A."/>
            <person name="Satake H."/>
            <person name="Nakayama K."/>
        </authorList>
    </citation>
    <scope>NUCLEOTIDE SEQUENCE</scope>
</reference>